<name>A0A6A4HJP1_9AGAR</name>
<dbReference type="EMBL" id="ML769490">
    <property type="protein sequence ID" value="KAE9397920.1"/>
    <property type="molecule type" value="Genomic_DNA"/>
</dbReference>
<keyword evidence="4" id="KW-1185">Reference proteome</keyword>
<dbReference type="Pfam" id="PF20151">
    <property type="entry name" value="DUF6533"/>
    <property type="match status" value="1"/>
</dbReference>
<protein>
    <recommendedName>
        <fullName evidence="2">DUF6533 domain-containing protein</fullName>
    </recommendedName>
</protein>
<reference evidence="3" key="1">
    <citation type="journal article" date="2019" name="Environ. Microbiol.">
        <title>Fungal ecological strategies reflected in gene transcription - a case study of two litter decomposers.</title>
        <authorList>
            <person name="Barbi F."/>
            <person name="Kohler A."/>
            <person name="Barry K."/>
            <person name="Baskaran P."/>
            <person name="Daum C."/>
            <person name="Fauchery L."/>
            <person name="Ihrmark K."/>
            <person name="Kuo A."/>
            <person name="LaButti K."/>
            <person name="Lipzen A."/>
            <person name="Morin E."/>
            <person name="Grigoriev I.V."/>
            <person name="Henrissat B."/>
            <person name="Lindahl B."/>
            <person name="Martin F."/>
        </authorList>
    </citation>
    <scope>NUCLEOTIDE SEQUENCE</scope>
    <source>
        <strain evidence="3">JB14</strain>
    </source>
</reference>
<gene>
    <name evidence="3" type="ORF">BT96DRAFT_1020458</name>
</gene>
<dbReference type="InterPro" id="IPR045340">
    <property type="entry name" value="DUF6533"/>
</dbReference>
<evidence type="ECO:0000256" key="1">
    <source>
        <dbReference type="SAM" id="Phobius"/>
    </source>
</evidence>
<feature type="transmembrane region" description="Helical" evidence="1">
    <location>
        <begin position="281"/>
        <end position="301"/>
    </location>
</feature>
<sequence>MSADTESLITVVKNFNASRYLTAAGVTILFYDHLLTFSAEYELIWRAEWKLPKVLFLLIRYIVPLCLLLLTHQMSGIGNSDVTDLSCKVVFNVALMLGVLTIAVGNFLVMLHVWNLWERSRRLILWSLFLFIVTQVANVACGIITVLHMIPIVSFNPIVRACVIAQRVTFVIMWAPGLSFEIAMMTIVMWNAILRPRSNQSEFAKIVHRDGVVYFVILSTLRLINLVLAVVAPLSLIFLGVFNVKKRMSTENESFATVVKNFNASRYLTAAGVTILSTLRLINLVLAIVAPLSLNILGYLFQLV</sequence>
<dbReference type="Proteomes" id="UP000799118">
    <property type="component" value="Unassembled WGS sequence"/>
</dbReference>
<dbReference type="AlphaFoldDB" id="A0A6A4HJP1"/>
<feature type="transmembrane region" description="Helical" evidence="1">
    <location>
        <begin position="20"/>
        <end position="39"/>
    </location>
</feature>
<feature type="transmembrane region" description="Helical" evidence="1">
    <location>
        <begin position="123"/>
        <end position="150"/>
    </location>
</feature>
<feature type="transmembrane region" description="Helical" evidence="1">
    <location>
        <begin position="51"/>
        <end position="70"/>
    </location>
</feature>
<feature type="domain" description="DUF6533" evidence="2">
    <location>
        <begin position="20"/>
        <end position="65"/>
    </location>
</feature>
<proteinExistence type="predicted"/>
<evidence type="ECO:0000313" key="4">
    <source>
        <dbReference type="Proteomes" id="UP000799118"/>
    </source>
</evidence>
<evidence type="ECO:0000313" key="3">
    <source>
        <dbReference type="EMBL" id="KAE9397920.1"/>
    </source>
</evidence>
<keyword evidence="1" id="KW-1133">Transmembrane helix</keyword>
<accession>A0A6A4HJP1</accession>
<keyword evidence="1" id="KW-0472">Membrane</keyword>
<dbReference type="OrthoDB" id="3251775at2759"/>
<feature type="transmembrane region" description="Helical" evidence="1">
    <location>
        <begin position="212"/>
        <end position="242"/>
    </location>
</feature>
<evidence type="ECO:0000259" key="2">
    <source>
        <dbReference type="Pfam" id="PF20151"/>
    </source>
</evidence>
<feature type="transmembrane region" description="Helical" evidence="1">
    <location>
        <begin position="170"/>
        <end position="192"/>
    </location>
</feature>
<organism evidence="3 4">
    <name type="scientific">Gymnopus androsaceus JB14</name>
    <dbReference type="NCBI Taxonomy" id="1447944"/>
    <lineage>
        <taxon>Eukaryota</taxon>
        <taxon>Fungi</taxon>
        <taxon>Dikarya</taxon>
        <taxon>Basidiomycota</taxon>
        <taxon>Agaricomycotina</taxon>
        <taxon>Agaricomycetes</taxon>
        <taxon>Agaricomycetidae</taxon>
        <taxon>Agaricales</taxon>
        <taxon>Marasmiineae</taxon>
        <taxon>Omphalotaceae</taxon>
        <taxon>Gymnopus</taxon>
    </lineage>
</organism>
<feature type="transmembrane region" description="Helical" evidence="1">
    <location>
        <begin position="90"/>
        <end position="111"/>
    </location>
</feature>
<keyword evidence="1" id="KW-0812">Transmembrane</keyword>